<evidence type="ECO:0000313" key="5">
    <source>
        <dbReference type="EMBL" id="KNC73894.1"/>
    </source>
</evidence>
<reference evidence="5 6" key="1">
    <citation type="submission" date="2011-02" db="EMBL/GenBank/DDBJ databases">
        <title>The Genome Sequence of Sphaeroforma arctica JP610.</title>
        <authorList>
            <consortium name="The Broad Institute Genome Sequencing Platform"/>
            <person name="Russ C."/>
            <person name="Cuomo C."/>
            <person name="Young S.K."/>
            <person name="Zeng Q."/>
            <person name="Gargeya S."/>
            <person name="Alvarado L."/>
            <person name="Berlin A."/>
            <person name="Chapman S.B."/>
            <person name="Chen Z."/>
            <person name="Freedman E."/>
            <person name="Gellesch M."/>
            <person name="Goldberg J."/>
            <person name="Griggs A."/>
            <person name="Gujja S."/>
            <person name="Heilman E."/>
            <person name="Heiman D."/>
            <person name="Howarth C."/>
            <person name="Mehta T."/>
            <person name="Neiman D."/>
            <person name="Pearson M."/>
            <person name="Roberts A."/>
            <person name="Saif S."/>
            <person name="Shea T."/>
            <person name="Shenoy N."/>
            <person name="Sisk P."/>
            <person name="Stolte C."/>
            <person name="Sykes S."/>
            <person name="White J."/>
            <person name="Yandava C."/>
            <person name="Burger G."/>
            <person name="Gray M.W."/>
            <person name="Holland P.W.H."/>
            <person name="King N."/>
            <person name="Lang F.B.F."/>
            <person name="Roger A.J."/>
            <person name="Ruiz-Trillo I."/>
            <person name="Haas B."/>
            <person name="Nusbaum C."/>
            <person name="Birren B."/>
        </authorList>
    </citation>
    <scope>NUCLEOTIDE SEQUENCE [LARGE SCALE GENOMIC DNA]</scope>
    <source>
        <strain evidence="5 6">JP610</strain>
    </source>
</reference>
<dbReference type="GeneID" id="25914051"/>
<dbReference type="FunFam" id="1.10.510.10:FF:000571">
    <property type="entry name" value="Maternal embryonic leucine zipper kinase"/>
    <property type="match status" value="1"/>
</dbReference>
<organism evidence="5 6">
    <name type="scientific">Sphaeroforma arctica JP610</name>
    <dbReference type="NCBI Taxonomy" id="667725"/>
    <lineage>
        <taxon>Eukaryota</taxon>
        <taxon>Ichthyosporea</taxon>
        <taxon>Ichthyophonida</taxon>
        <taxon>Sphaeroforma</taxon>
    </lineage>
</organism>
<dbReference type="PANTHER" id="PTHR24346">
    <property type="entry name" value="MAP/MICROTUBULE AFFINITY-REGULATING KINASE"/>
    <property type="match status" value="1"/>
</dbReference>
<dbReference type="GO" id="GO:0035556">
    <property type="term" value="P:intracellular signal transduction"/>
    <property type="evidence" value="ECO:0007669"/>
    <property type="project" value="TreeGrafter"/>
</dbReference>
<dbReference type="SUPFAM" id="SSF56112">
    <property type="entry name" value="Protein kinase-like (PK-like)"/>
    <property type="match status" value="1"/>
</dbReference>
<dbReference type="Proteomes" id="UP000054560">
    <property type="component" value="Unassembled WGS sequence"/>
</dbReference>
<evidence type="ECO:0000256" key="1">
    <source>
        <dbReference type="ARBA" id="ARBA00022741"/>
    </source>
</evidence>
<dbReference type="PROSITE" id="PS00108">
    <property type="entry name" value="PROTEIN_KINASE_ST"/>
    <property type="match status" value="1"/>
</dbReference>
<dbReference type="GO" id="GO:0005737">
    <property type="term" value="C:cytoplasm"/>
    <property type="evidence" value="ECO:0007669"/>
    <property type="project" value="TreeGrafter"/>
</dbReference>
<accession>A0A0L0FAX1</accession>
<dbReference type="PANTHER" id="PTHR24346:SF30">
    <property type="entry name" value="MATERNAL EMBRYONIC LEUCINE ZIPPER KINASE"/>
    <property type="match status" value="1"/>
</dbReference>
<feature type="non-terminal residue" evidence="5">
    <location>
        <position position="1"/>
    </location>
</feature>
<dbReference type="InterPro" id="IPR011009">
    <property type="entry name" value="Kinase-like_dom_sf"/>
</dbReference>
<keyword evidence="2" id="KW-0067">ATP-binding</keyword>
<dbReference type="eggNOG" id="KOG0583">
    <property type="taxonomic scope" value="Eukaryota"/>
</dbReference>
<dbReference type="OrthoDB" id="193931at2759"/>
<proteinExistence type="predicted"/>
<dbReference type="Pfam" id="PF00069">
    <property type="entry name" value="Pkinase"/>
    <property type="match status" value="1"/>
</dbReference>
<dbReference type="SMART" id="SM00220">
    <property type="entry name" value="S_TKc"/>
    <property type="match status" value="1"/>
</dbReference>
<keyword evidence="6" id="KW-1185">Reference proteome</keyword>
<dbReference type="AlphaFoldDB" id="A0A0L0FAX1"/>
<dbReference type="GO" id="GO:0005524">
    <property type="term" value="F:ATP binding"/>
    <property type="evidence" value="ECO:0007669"/>
    <property type="project" value="UniProtKB-KW"/>
</dbReference>
<evidence type="ECO:0000256" key="2">
    <source>
        <dbReference type="ARBA" id="ARBA00022840"/>
    </source>
</evidence>
<dbReference type="PROSITE" id="PS50011">
    <property type="entry name" value="PROTEIN_KINASE_DOM"/>
    <property type="match status" value="1"/>
</dbReference>
<sequence length="262" mass="30259">VDEYRAEQKIEEQKEHQTGTFSSTLSREVRLLQSLEHPNIIRLYQVVETEYEYYIITEFAPGGEIIDYIAKKEHLTEKEARRFFRELVSAIDHCHLSGVLHRDLKLENILLSAEKHVLVTDFGLGRSYQAENLCGTFCGTPLYAAPELVSGTKYFGPPADIWAMGVVLYAMVVGKPPFQADNMSELYRRIKNVEFKFPEWCSPEFRDVIGRIFTKDTNERITMDELRTHTWVVGEYGNPPLRLQPEKAIVELNSRDAKACYM</sequence>
<gene>
    <name evidence="5" type="ORF">SARC_13547</name>
</gene>
<dbReference type="RefSeq" id="XP_014147796.1">
    <property type="nucleotide sequence ID" value="XM_014292321.1"/>
</dbReference>
<evidence type="ECO:0000259" key="4">
    <source>
        <dbReference type="PROSITE" id="PS50011"/>
    </source>
</evidence>
<dbReference type="Gene3D" id="1.10.510.10">
    <property type="entry name" value="Transferase(Phosphotransferase) domain 1"/>
    <property type="match status" value="1"/>
</dbReference>
<dbReference type="EMBL" id="KQ245012">
    <property type="protein sequence ID" value="KNC73894.1"/>
    <property type="molecule type" value="Genomic_DNA"/>
</dbReference>
<feature type="compositionally biased region" description="Basic and acidic residues" evidence="3">
    <location>
        <begin position="1"/>
        <end position="17"/>
    </location>
</feature>
<keyword evidence="5" id="KW-0808">Transferase</keyword>
<protein>
    <submittedName>
        <fullName evidence="5">CAMK/CAMKL protein kinase</fullName>
    </submittedName>
</protein>
<feature type="domain" description="Protein kinase" evidence="4">
    <location>
        <begin position="1"/>
        <end position="232"/>
    </location>
</feature>
<evidence type="ECO:0000313" key="6">
    <source>
        <dbReference type="Proteomes" id="UP000054560"/>
    </source>
</evidence>
<feature type="region of interest" description="Disordered" evidence="3">
    <location>
        <begin position="1"/>
        <end position="20"/>
    </location>
</feature>
<name>A0A0L0FAX1_9EUKA</name>
<keyword evidence="1" id="KW-0547">Nucleotide-binding</keyword>
<dbReference type="InterPro" id="IPR008271">
    <property type="entry name" value="Ser/Thr_kinase_AS"/>
</dbReference>
<evidence type="ECO:0000256" key="3">
    <source>
        <dbReference type="SAM" id="MobiDB-lite"/>
    </source>
</evidence>
<dbReference type="InterPro" id="IPR000719">
    <property type="entry name" value="Prot_kinase_dom"/>
</dbReference>
<dbReference type="CDD" id="cd14003">
    <property type="entry name" value="STKc_AMPK-like"/>
    <property type="match status" value="1"/>
</dbReference>
<keyword evidence="5" id="KW-0418">Kinase</keyword>
<dbReference type="STRING" id="667725.A0A0L0FAX1"/>
<dbReference type="GO" id="GO:0004674">
    <property type="term" value="F:protein serine/threonine kinase activity"/>
    <property type="evidence" value="ECO:0007669"/>
    <property type="project" value="TreeGrafter"/>
</dbReference>